<dbReference type="VEuPathDB" id="FungiDB:PTTG_10227"/>
<feature type="compositionally biased region" description="Basic and acidic residues" evidence="1">
    <location>
        <begin position="19"/>
        <end position="31"/>
    </location>
</feature>
<feature type="compositionally biased region" description="Low complexity" evidence="1">
    <location>
        <begin position="43"/>
        <end position="57"/>
    </location>
</feature>
<evidence type="ECO:0000313" key="2">
    <source>
        <dbReference type="EMBL" id="OAV96742.1"/>
    </source>
</evidence>
<evidence type="ECO:0000256" key="1">
    <source>
        <dbReference type="SAM" id="MobiDB-lite"/>
    </source>
</evidence>
<organism evidence="2">
    <name type="scientific">Puccinia triticina (isolate 1-1 / race 1 (BBBD))</name>
    <name type="common">Brown leaf rust fungus</name>
    <dbReference type="NCBI Taxonomy" id="630390"/>
    <lineage>
        <taxon>Eukaryota</taxon>
        <taxon>Fungi</taxon>
        <taxon>Dikarya</taxon>
        <taxon>Basidiomycota</taxon>
        <taxon>Pucciniomycotina</taxon>
        <taxon>Pucciniomycetes</taxon>
        <taxon>Pucciniales</taxon>
        <taxon>Pucciniaceae</taxon>
        <taxon>Puccinia</taxon>
    </lineage>
</organism>
<evidence type="ECO:0000313" key="4">
    <source>
        <dbReference type="Proteomes" id="UP000005240"/>
    </source>
</evidence>
<gene>
    <name evidence="2" type="ORF">PTTG_10227</name>
</gene>
<feature type="compositionally biased region" description="Basic and acidic residues" evidence="1">
    <location>
        <begin position="73"/>
        <end position="84"/>
    </location>
</feature>
<sequence>MSKSITSFFLPLPTTSRKKTTDDAEEKTQEKRHTKKQTKRKPSQLLAQPPDQQPQDSDSQDEPRNKRSKPSGRKKEPVKKREARPPSPPAEPDQPVTIDLTLDSPEAKRAETAKSFTRPTRSETTTKQTDQPGPAPHIIDLAGSPAKASRRRRRWRA</sequence>
<feature type="compositionally biased region" description="Basic residues" evidence="1">
    <location>
        <begin position="148"/>
        <end position="157"/>
    </location>
</feature>
<reference evidence="3" key="4">
    <citation type="submission" date="2025-05" db="UniProtKB">
        <authorList>
            <consortium name="EnsemblFungi"/>
        </authorList>
    </citation>
    <scope>IDENTIFICATION</scope>
    <source>
        <strain evidence="3">isolate 1-1 / race 1 (BBBD)</strain>
    </source>
</reference>
<evidence type="ECO:0000313" key="3">
    <source>
        <dbReference type="EnsemblFungi" id="PTTG_10227-t43_1-p1"/>
    </source>
</evidence>
<reference evidence="3 4" key="3">
    <citation type="journal article" date="2017" name="G3 (Bethesda)">
        <title>Comparative analysis highlights variable genome content of wheat rusts and divergence of the mating loci.</title>
        <authorList>
            <person name="Cuomo C.A."/>
            <person name="Bakkeren G."/>
            <person name="Khalil H.B."/>
            <person name="Panwar V."/>
            <person name="Joly D."/>
            <person name="Linning R."/>
            <person name="Sakthikumar S."/>
            <person name="Song X."/>
            <person name="Adiconis X."/>
            <person name="Fan L."/>
            <person name="Goldberg J.M."/>
            <person name="Levin J.Z."/>
            <person name="Young S."/>
            <person name="Zeng Q."/>
            <person name="Anikster Y."/>
            <person name="Bruce M."/>
            <person name="Wang M."/>
            <person name="Yin C."/>
            <person name="McCallum B."/>
            <person name="Szabo L.J."/>
            <person name="Hulbert S."/>
            <person name="Chen X."/>
            <person name="Fellers J.P."/>
        </authorList>
    </citation>
    <scope>NUCLEOTIDE SEQUENCE</scope>
    <source>
        <strain evidence="3">isolate 1-1 / race 1 (BBBD)</strain>
        <strain evidence="4">Isolate 1-1 / race 1 (BBBD)</strain>
    </source>
</reference>
<reference evidence="2" key="1">
    <citation type="submission" date="2009-11" db="EMBL/GenBank/DDBJ databases">
        <authorList>
            <consortium name="The Broad Institute Genome Sequencing Platform"/>
            <person name="Ward D."/>
            <person name="Feldgarden M."/>
            <person name="Earl A."/>
            <person name="Young S.K."/>
            <person name="Zeng Q."/>
            <person name="Koehrsen M."/>
            <person name="Alvarado L."/>
            <person name="Berlin A."/>
            <person name="Bochicchio J."/>
            <person name="Borenstein D."/>
            <person name="Chapman S.B."/>
            <person name="Chen Z."/>
            <person name="Engels R."/>
            <person name="Freedman E."/>
            <person name="Gellesch M."/>
            <person name="Goldberg J."/>
            <person name="Griggs A."/>
            <person name="Gujja S."/>
            <person name="Heilman E."/>
            <person name="Heiman D."/>
            <person name="Hepburn T."/>
            <person name="Howarth C."/>
            <person name="Jen D."/>
            <person name="Larson L."/>
            <person name="Lewis B."/>
            <person name="Mehta T."/>
            <person name="Park D."/>
            <person name="Pearson M."/>
            <person name="Roberts A."/>
            <person name="Saif S."/>
            <person name="Shea T."/>
            <person name="Shenoy N."/>
            <person name="Sisk P."/>
            <person name="Stolte C."/>
            <person name="Sykes S."/>
            <person name="Thomson T."/>
            <person name="Walk T."/>
            <person name="White J."/>
            <person name="Yandava C."/>
            <person name="Izard J."/>
            <person name="Baranova O.V."/>
            <person name="Blanton J.M."/>
            <person name="Tanner A.C."/>
            <person name="Dewhirst F.E."/>
            <person name="Haas B."/>
            <person name="Nusbaum C."/>
            <person name="Birren B."/>
        </authorList>
    </citation>
    <scope>NUCLEOTIDE SEQUENCE [LARGE SCALE GENOMIC DNA]</scope>
    <source>
        <strain evidence="2">1-1 BBBD Race 1</strain>
    </source>
</reference>
<dbReference type="EMBL" id="ADAS02000017">
    <property type="protein sequence ID" value="OAV96742.1"/>
    <property type="molecule type" value="Genomic_DNA"/>
</dbReference>
<proteinExistence type="predicted"/>
<feature type="region of interest" description="Disordered" evidence="1">
    <location>
        <begin position="1"/>
        <end position="157"/>
    </location>
</feature>
<dbReference type="Proteomes" id="UP000005240">
    <property type="component" value="Unassembled WGS sequence"/>
</dbReference>
<protein>
    <submittedName>
        <fullName evidence="2 3">Uncharacterized protein</fullName>
    </submittedName>
</protein>
<feature type="compositionally biased region" description="Basic residues" evidence="1">
    <location>
        <begin position="32"/>
        <end position="42"/>
    </location>
</feature>
<accession>A0A180GWT1</accession>
<dbReference type="EnsemblFungi" id="PTTG_10227-t43_1">
    <property type="protein sequence ID" value="PTTG_10227-t43_1-p1"/>
    <property type="gene ID" value="PTTG_10227"/>
</dbReference>
<keyword evidence="4" id="KW-1185">Reference proteome</keyword>
<name>A0A180GWT1_PUCT1</name>
<feature type="non-terminal residue" evidence="2">
    <location>
        <position position="157"/>
    </location>
</feature>
<dbReference type="AlphaFoldDB" id="A0A180GWT1"/>
<reference evidence="2" key="2">
    <citation type="submission" date="2016-05" db="EMBL/GenBank/DDBJ databases">
        <title>Comparative analysis highlights variable genome content of wheat rusts and divergence of the mating loci.</title>
        <authorList>
            <person name="Cuomo C.A."/>
            <person name="Bakkeren G."/>
            <person name="Szabo L."/>
            <person name="Khalil H."/>
            <person name="Joly D."/>
            <person name="Goldberg J."/>
            <person name="Young S."/>
            <person name="Zeng Q."/>
            <person name="Fellers J."/>
        </authorList>
    </citation>
    <scope>NUCLEOTIDE SEQUENCE [LARGE SCALE GENOMIC DNA]</scope>
    <source>
        <strain evidence="2">1-1 BBBD Race 1</strain>
    </source>
</reference>
<feature type="compositionally biased region" description="Polar residues" evidence="1">
    <location>
        <begin position="114"/>
        <end position="131"/>
    </location>
</feature>